<evidence type="ECO:0000313" key="2">
    <source>
        <dbReference type="EMBL" id="EAJ9718527.1"/>
    </source>
</evidence>
<dbReference type="Proteomes" id="UP000349590">
    <property type="component" value="Unassembled WGS sequence"/>
</dbReference>
<proteinExistence type="predicted"/>
<keyword evidence="1" id="KW-0812">Transmembrane</keyword>
<protein>
    <submittedName>
        <fullName evidence="2">Uncharacterized protein</fullName>
    </submittedName>
</protein>
<name>A0A2U0QMD6_CAMJU</name>
<gene>
    <name evidence="2" type="ORF">E8P16_03570</name>
</gene>
<evidence type="ECO:0000256" key="1">
    <source>
        <dbReference type="SAM" id="Phobius"/>
    </source>
</evidence>
<keyword evidence="1" id="KW-1133">Transmembrane helix</keyword>
<organism evidence="2 3">
    <name type="scientific">Campylobacter jejuni</name>
    <dbReference type="NCBI Taxonomy" id="197"/>
    <lineage>
        <taxon>Bacteria</taxon>
        <taxon>Pseudomonadati</taxon>
        <taxon>Campylobacterota</taxon>
        <taxon>Epsilonproteobacteria</taxon>
        <taxon>Campylobacterales</taxon>
        <taxon>Campylobacteraceae</taxon>
        <taxon>Campylobacter</taxon>
    </lineage>
</organism>
<keyword evidence="1" id="KW-0472">Membrane</keyword>
<feature type="transmembrane region" description="Helical" evidence="1">
    <location>
        <begin position="121"/>
        <end position="142"/>
    </location>
</feature>
<feature type="transmembrane region" description="Helical" evidence="1">
    <location>
        <begin position="42"/>
        <end position="67"/>
    </location>
</feature>
<evidence type="ECO:0000313" key="3">
    <source>
        <dbReference type="Proteomes" id="UP000349590"/>
    </source>
</evidence>
<dbReference type="AlphaFoldDB" id="A0A2U0QMD6"/>
<sequence length="148" mass="17696">MRNKELKIIEAYGAFMSILFSFLIVYENVWTNILKIFLYTEIQAFFIFFVRIFMILHMILFMGFLLDAKIKAEHNQLINLFADKKKKLTVIFLIPLQISFLCSVVLVFFFNIFPNIHSLDFSFYTIFICVILLYNLILLYNFTKIIRS</sequence>
<feature type="transmembrane region" description="Helical" evidence="1">
    <location>
        <begin position="88"/>
        <end position="109"/>
    </location>
</feature>
<reference evidence="2 3" key="1">
    <citation type="submission" date="2019-04" db="EMBL/GenBank/DDBJ databases">
        <authorList>
            <consortium name="PulseNet: The National Subtyping Network for Foodborne Disease Surveillance"/>
            <person name="Tarr C.L."/>
            <person name="Trees E."/>
            <person name="Katz L.S."/>
            <person name="Carleton-Romer H.A."/>
            <person name="Stroika S."/>
            <person name="Kucerova Z."/>
            <person name="Roache K.F."/>
            <person name="Sabol A.L."/>
            <person name="Besser J."/>
            <person name="Gerner-Smidt P."/>
        </authorList>
    </citation>
    <scope>NUCLEOTIDE SEQUENCE [LARGE SCALE GENOMIC DNA]</scope>
    <source>
        <strain evidence="2 3">PNUSAC009041</strain>
    </source>
</reference>
<dbReference type="EMBL" id="AACCII010000003">
    <property type="protein sequence ID" value="EAJ9718527.1"/>
    <property type="molecule type" value="Genomic_DNA"/>
</dbReference>
<feature type="transmembrane region" description="Helical" evidence="1">
    <location>
        <begin position="12"/>
        <end position="30"/>
    </location>
</feature>
<accession>A0A2U0QMD6</accession>
<comment type="caution">
    <text evidence="2">The sequence shown here is derived from an EMBL/GenBank/DDBJ whole genome shotgun (WGS) entry which is preliminary data.</text>
</comment>
<dbReference type="RefSeq" id="WP_002897969.1">
    <property type="nucleotide sequence ID" value="NZ_CATQGH010000005.1"/>
</dbReference>